<accession>A0A3M6TJC2</accession>
<evidence type="ECO:0000313" key="1">
    <source>
        <dbReference type="EMBL" id="RMX41429.1"/>
    </source>
</evidence>
<dbReference type="AlphaFoldDB" id="A0A3M6TJC2"/>
<dbReference type="PANTHER" id="PTHR21446:SF6">
    <property type="entry name" value="MITOCHONDRIAL ANTIVIRAL-SIGNALING PROTEIN"/>
    <property type="match status" value="1"/>
</dbReference>
<name>A0A3M6TJC2_POCDA</name>
<dbReference type="Proteomes" id="UP000275408">
    <property type="component" value="Unassembled WGS sequence"/>
</dbReference>
<gene>
    <name evidence="1" type="ORF">pdam_00013512</name>
</gene>
<keyword evidence="2" id="KW-1185">Reference proteome</keyword>
<dbReference type="PANTHER" id="PTHR21446">
    <property type="entry name" value="DUF3504 DOMAIN-CONTAINING PROTEIN"/>
    <property type="match status" value="1"/>
</dbReference>
<dbReference type="EMBL" id="RCHS01003494">
    <property type="protein sequence ID" value="RMX41429.1"/>
    <property type="molecule type" value="Genomic_DNA"/>
</dbReference>
<organism evidence="1 2">
    <name type="scientific">Pocillopora damicornis</name>
    <name type="common">Cauliflower coral</name>
    <name type="synonym">Millepora damicornis</name>
    <dbReference type="NCBI Taxonomy" id="46731"/>
    <lineage>
        <taxon>Eukaryota</taxon>
        <taxon>Metazoa</taxon>
        <taxon>Cnidaria</taxon>
        <taxon>Anthozoa</taxon>
        <taxon>Hexacorallia</taxon>
        <taxon>Scleractinia</taxon>
        <taxon>Astrocoeniina</taxon>
        <taxon>Pocilloporidae</taxon>
        <taxon>Pocillopora</taxon>
    </lineage>
</organism>
<protein>
    <submittedName>
        <fullName evidence="1">Uncharacterized protein</fullName>
    </submittedName>
</protein>
<dbReference type="InterPro" id="IPR052787">
    <property type="entry name" value="MAVS"/>
</dbReference>
<proteinExistence type="predicted"/>
<reference evidence="1 2" key="1">
    <citation type="journal article" date="2018" name="Sci. Rep.">
        <title>Comparative analysis of the Pocillopora damicornis genome highlights role of immune system in coral evolution.</title>
        <authorList>
            <person name="Cunning R."/>
            <person name="Bay R.A."/>
            <person name="Gillette P."/>
            <person name="Baker A.C."/>
            <person name="Traylor-Knowles N."/>
        </authorList>
    </citation>
    <scope>NUCLEOTIDE SEQUENCE [LARGE SCALE GENOMIC DNA]</scope>
    <source>
        <strain evidence="1">RSMAS</strain>
        <tissue evidence="1">Whole animal</tissue>
    </source>
</reference>
<comment type="caution">
    <text evidence="1">The sequence shown here is derived from an EMBL/GenBank/DDBJ whole genome shotgun (WGS) entry which is preliminary data.</text>
</comment>
<dbReference type="STRING" id="46731.A0A3M6TJC2"/>
<evidence type="ECO:0000313" key="2">
    <source>
        <dbReference type="Proteomes" id="UP000275408"/>
    </source>
</evidence>
<sequence>MTHDEVTKNHPGGVSNIPSDEKLALTYETSDENNGYKAMKLYISKLNPKSNAFSQYLKKQWNYDDEVWYDARLIGINKLDNTMKSISETAKLLKMYTNCSVGATVITLWSNAGIQNCHIMAISGRCSEQSLAHYNTWPSTS</sequence>